<name>J2IAJ0_9ALTE</name>
<dbReference type="Gene3D" id="3.30.1490.20">
    <property type="entry name" value="ATP-grasp fold, A domain"/>
    <property type="match status" value="1"/>
</dbReference>
<dbReference type="RefSeq" id="WP_008609964.1">
    <property type="nucleotide sequence ID" value="NZ_ALAB01000039.1"/>
</dbReference>
<accession>J2IAJ0</accession>
<dbReference type="EMBL" id="ALAB01000039">
    <property type="protein sequence ID" value="EJI84117.1"/>
    <property type="molecule type" value="Genomic_DNA"/>
</dbReference>
<sequence length="325" mass="35736">MTEPLSGSALLLTSAGAKIPMLQAARQAWLRLFPTGSIIAGDMQPLSVSRAFADSFWQMPATIHANKTELRRGCIERNIKVILPSRDAELLFWAQNRDYFADAGIHIIVSPEAGINLCLDKLAFAEFGRQHQLAIIPASLQIDDINAEQFVVKERFGAGAKSIGLALTKTQAKQHARQLQAPIYQPMQSGKEISIDAWLDRDSCVKGLILRQRDKVVAGESQISTTFSDAALAQQFSHILAQLNLTGPVVMQAIIDASGKPHVIECNSRFGGASTLSIVAGLDSLYWSFLQAIEPEAKLSDFTAATQQIRQLRYSMDTYQYDPDF</sequence>
<dbReference type="Gene3D" id="3.30.470.20">
    <property type="entry name" value="ATP-grasp fold, B domain"/>
    <property type="match status" value="1"/>
</dbReference>
<dbReference type="SUPFAM" id="SSF56059">
    <property type="entry name" value="Glutathione synthetase ATP-binding domain-like"/>
    <property type="match status" value="1"/>
</dbReference>
<feature type="domain" description="PylC N-terminal" evidence="1">
    <location>
        <begin position="10"/>
        <end position="108"/>
    </location>
</feature>
<dbReference type="InterPro" id="IPR048764">
    <property type="entry name" value="PylC_N"/>
</dbReference>
<dbReference type="Proteomes" id="UP000012043">
    <property type="component" value="Unassembled WGS sequence"/>
</dbReference>
<dbReference type="AlphaFoldDB" id="J2IAJ0"/>
<dbReference type="GO" id="GO:0005524">
    <property type="term" value="F:ATP binding"/>
    <property type="evidence" value="ECO:0007669"/>
    <property type="project" value="InterPro"/>
</dbReference>
<reference evidence="2 3" key="1">
    <citation type="journal article" date="2012" name="J. Bacteriol.">
        <title>Genome Sequence of Pectin-Degrading Alishewanella aestuarii Strain B11T, Isolated from Tidal Flat Sediment.</title>
        <authorList>
            <person name="Jung J."/>
            <person name="Choi S."/>
            <person name="Chun J."/>
            <person name="Park W."/>
        </authorList>
    </citation>
    <scope>NUCLEOTIDE SEQUENCE [LARGE SCALE GENOMIC DNA]</scope>
    <source>
        <strain evidence="2 3">B11</strain>
    </source>
</reference>
<evidence type="ECO:0000313" key="2">
    <source>
        <dbReference type="EMBL" id="EJI84117.1"/>
    </source>
</evidence>
<dbReference type="PATRIC" id="fig|1197174.4.peg.2883"/>
<dbReference type="InterPro" id="IPR013815">
    <property type="entry name" value="ATP_grasp_subdomain_1"/>
</dbReference>
<protein>
    <recommendedName>
        <fullName evidence="1">PylC N-terminal domain-containing protein</fullName>
    </recommendedName>
</protein>
<comment type="caution">
    <text evidence="2">The sequence shown here is derived from an EMBL/GenBank/DDBJ whole genome shotgun (WGS) entry which is preliminary data.</text>
</comment>
<dbReference type="Pfam" id="PF15632">
    <property type="entry name" value="ATPgrasp_Ter"/>
    <property type="match status" value="1"/>
</dbReference>
<proteinExistence type="predicted"/>
<dbReference type="Pfam" id="PF21360">
    <property type="entry name" value="PylC-like_N"/>
    <property type="match status" value="1"/>
</dbReference>
<organism evidence="2 3">
    <name type="scientific">Alishewanella aestuarii B11</name>
    <dbReference type="NCBI Taxonomy" id="1197174"/>
    <lineage>
        <taxon>Bacteria</taxon>
        <taxon>Pseudomonadati</taxon>
        <taxon>Pseudomonadota</taxon>
        <taxon>Gammaproteobacteria</taxon>
        <taxon>Alteromonadales</taxon>
        <taxon>Alteromonadaceae</taxon>
        <taxon>Alishewanella</taxon>
    </lineage>
</organism>
<evidence type="ECO:0000313" key="3">
    <source>
        <dbReference type="Proteomes" id="UP000012043"/>
    </source>
</evidence>
<evidence type="ECO:0000259" key="1">
    <source>
        <dbReference type="Pfam" id="PF21360"/>
    </source>
</evidence>
<dbReference type="Gene3D" id="3.40.50.20">
    <property type="match status" value="1"/>
</dbReference>
<gene>
    <name evidence="2" type="ORF">AEST_29510</name>
</gene>
<dbReference type="GO" id="GO:0003824">
    <property type="term" value="F:catalytic activity"/>
    <property type="evidence" value="ECO:0007669"/>
    <property type="project" value="UniProtKB-ARBA"/>
</dbReference>
<keyword evidence="3" id="KW-1185">Reference proteome</keyword>